<evidence type="ECO:0000256" key="2">
    <source>
        <dbReference type="ARBA" id="ARBA00023015"/>
    </source>
</evidence>
<evidence type="ECO:0000313" key="8">
    <source>
        <dbReference type="Proteomes" id="UP000738359"/>
    </source>
</evidence>
<dbReference type="Gene3D" id="2.60.40.3960">
    <property type="entry name" value="Velvet domain"/>
    <property type="match status" value="1"/>
</dbReference>
<keyword evidence="3" id="KW-0804">Transcription</keyword>
<evidence type="ECO:0000256" key="1">
    <source>
        <dbReference type="ARBA" id="ARBA00004123"/>
    </source>
</evidence>
<dbReference type="EMBL" id="JAAAHY010000500">
    <property type="protein sequence ID" value="KAF9963058.1"/>
    <property type="molecule type" value="Genomic_DNA"/>
</dbReference>
<evidence type="ECO:0000256" key="5">
    <source>
        <dbReference type="SAM" id="MobiDB-lite"/>
    </source>
</evidence>
<keyword evidence="4" id="KW-0539">Nucleus</keyword>
<keyword evidence="8" id="KW-1185">Reference proteome</keyword>
<evidence type="ECO:0000256" key="4">
    <source>
        <dbReference type="ARBA" id="ARBA00023242"/>
    </source>
</evidence>
<dbReference type="Proteomes" id="UP000738359">
    <property type="component" value="Unassembled WGS sequence"/>
</dbReference>
<feature type="compositionally biased region" description="Acidic residues" evidence="5">
    <location>
        <begin position="248"/>
        <end position="258"/>
    </location>
</feature>
<dbReference type="PANTHER" id="PTHR33572">
    <property type="entry name" value="SPORE DEVELOPMENT REGULATOR VOSA"/>
    <property type="match status" value="1"/>
</dbReference>
<keyword evidence="2" id="KW-0805">Transcription regulation</keyword>
<feature type="region of interest" description="Disordered" evidence="5">
    <location>
        <begin position="213"/>
        <end position="258"/>
    </location>
</feature>
<accession>A0A9P6J593</accession>
<sequence>MAALNDSTRTYELQMAQNPIRARMCGFGEKDRRPMDPPPILKLIVRNEDGTLADVSQMDVNFYMVVADIYSADQSTACTLVANPASTPQAVSIPGAAQTMGESTMSVMSLSNPTASRNLTGSVVSSGNLLTNLDNEPGIYFVFQDISVRSEGVFTLKFSFTLPPTLDNPSSSVMATAFSEPFTIYSAKKFPGMTESTALSKHFAKQGIKIPIRKEPRISRVKKMADPGGGSSSKGSSLSNAGDRDLNSDSEEEDDGQD</sequence>
<dbReference type="OrthoDB" id="3056235at2759"/>
<evidence type="ECO:0000259" key="6">
    <source>
        <dbReference type="PROSITE" id="PS51821"/>
    </source>
</evidence>
<proteinExistence type="predicted"/>
<dbReference type="InterPro" id="IPR037525">
    <property type="entry name" value="Velvet_dom"/>
</dbReference>
<dbReference type="Pfam" id="PF11754">
    <property type="entry name" value="Velvet"/>
    <property type="match status" value="1"/>
</dbReference>
<dbReference type="InterPro" id="IPR021740">
    <property type="entry name" value="Velvet"/>
</dbReference>
<dbReference type="GO" id="GO:0005634">
    <property type="term" value="C:nucleus"/>
    <property type="evidence" value="ECO:0007669"/>
    <property type="project" value="UniProtKB-SubCell"/>
</dbReference>
<comment type="subcellular location">
    <subcellularLocation>
        <location evidence="1">Nucleus</location>
    </subcellularLocation>
</comment>
<dbReference type="AlphaFoldDB" id="A0A9P6J593"/>
<name>A0A9P6J593_MORAP</name>
<comment type="caution">
    <text evidence="7">The sequence shown here is derived from an EMBL/GenBank/DDBJ whole genome shotgun (WGS) entry which is preliminary data.</text>
</comment>
<evidence type="ECO:0000256" key="3">
    <source>
        <dbReference type="ARBA" id="ARBA00023163"/>
    </source>
</evidence>
<protein>
    <recommendedName>
        <fullName evidence="6">Velvet domain-containing protein</fullName>
    </recommendedName>
</protein>
<reference evidence="7" key="1">
    <citation type="journal article" date="2020" name="Fungal Divers.">
        <title>Resolving the Mortierellaceae phylogeny through synthesis of multi-gene phylogenetics and phylogenomics.</title>
        <authorList>
            <person name="Vandepol N."/>
            <person name="Liber J."/>
            <person name="Desiro A."/>
            <person name="Na H."/>
            <person name="Kennedy M."/>
            <person name="Barry K."/>
            <person name="Grigoriev I.V."/>
            <person name="Miller A.N."/>
            <person name="O'Donnell K."/>
            <person name="Stajich J.E."/>
            <person name="Bonito G."/>
        </authorList>
    </citation>
    <scope>NUCLEOTIDE SEQUENCE</scope>
    <source>
        <strain evidence="7">CK1249</strain>
    </source>
</reference>
<dbReference type="PROSITE" id="PS51821">
    <property type="entry name" value="VELVET"/>
    <property type="match status" value="1"/>
</dbReference>
<dbReference type="PANTHER" id="PTHR33572:SF3">
    <property type="entry name" value="VELVET COMPLEX SUBUNIT B"/>
    <property type="match status" value="1"/>
</dbReference>
<evidence type="ECO:0000313" key="7">
    <source>
        <dbReference type="EMBL" id="KAF9963058.1"/>
    </source>
</evidence>
<organism evidence="7 8">
    <name type="scientific">Mortierella alpina</name>
    <name type="common">Oleaginous fungus</name>
    <name type="synonym">Mortierella renispora</name>
    <dbReference type="NCBI Taxonomy" id="64518"/>
    <lineage>
        <taxon>Eukaryota</taxon>
        <taxon>Fungi</taxon>
        <taxon>Fungi incertae sedis</taxon>
        <taxon>Mucoromycota</taxon>
        <taxon>Mortierellomycotina</taxon>
        <taxon>Mortierellomycetes</taxon>
        <taxon>Mortierellales</taxon>
        <taxon>Mortierellaceae</taxon>
        <taxon>Mortierella</taxon>
    </lineage>
</organism>
<gene>
    <name evidence="7" type="ORF">BGZ70_007697</name>
</gene>
<dbReference type="InterPro" id="IPR038491">
    <property type="entry name" value="Velvet_dom_sf"/>
</dbReference>
<feature type="domain" description="Velvet" evidence="6">
    <location>
        <begin position="6"/>
        <end position="213"/>
    </location>
</feature>